<sequence length="150" mass="16966">MVNKEWLFWRTRACALLVASALVSGAQASGLPSAVADESYPIVELMPIVMKHEAELALSPEQSAALVEFRRAAMPKRLALQSEIKQVRAELRQRILDGAAPAQQQALLERWLRAEREHAEMRARCAEFLRTTLTPQQMALVQQRYVESLR</sequence>
<keyword evidence="3" id="KW-1185">Reference proteome</keyword>
<comment type="caution">
    <text evidence="2">The sequence shown here is derived from an EMBL/GenBank/DDBJ whole genome shotgun (WGS) entry which is preliminary data.</text>
</comment>
<dbReference type="Proteomes" id="UP000317763">
    <property type="component" value="Unassembled WGS sequence"/>
</dbReference>
<proteinExistence type="predicted"/>
<gene>
    <name evidence="2" type="ORF">Ttaiw_00819</name>
</gene>
<keyword evidence="1" id="KW-0732">Signal</keyword>
<feature type="signal peptide" evidence="1">
    <location>
        <begin position="1"/>
        <end position="28"/>
    </location>
</feature>
<evidence type="ECO:0000313" key="3">
    <source>
        <dbReference type="Proteomes" id="UP000317763"/>
    </source>
</evidence>
<dbReference type="EMBL" id="VJOM01000006">
    <property type="protein sequence ID" value="TSE32959.1"/>
    <property type="molecule type" value="Genomic_DNA"/>
</dbReference>
<evidence type="ECO:0000256" key="1">
    <source>
        <dbReference type="SAM" id="SignalP"/>
    </source>
</evidence>
<evidence type="ECO:0000313" key="2">
    <source>
        <dbReference type="EMBL" id="TSE32959.1"/>
    </source>
</evidence>
<dbReference type="AlphaFoldDB" id="A0A554XB09"/>
<organism evidence="2 3">
    <name type="scientific">Tepidimonas taiwanensis</name>
    <dbReference type="NCBI Taxonomy" id="307486"/>
    <lineage>
        <taxon>Bacteria</taxon>
        <taxon>Pseudomonadati</taxon>
        <taxon>Pseudomonadota</taxon>
        <taxon>Betaproteobacteria</taxon>
        <taxon>Burkholderiales</taxon>
        <taxon>Tepidimonas</taxon>
    </lineage>
</organism>
<name>A0A554XB09_9BURK</name>
<dbReference type="Gene3D" id="1.20.120.1490">
    <property type="match status" value="1"/>
</dbReference>
<reference evidence="2 3" key="1">
    <citation type="submission" date="2019-07" db="EMBL/GenBank/DDBJ databases">
        <title>Tepidimonas taiwanensis I1-1 draft genome.</title>
        <authorList>
            <person name="Da Costa M.S."/>
            <person name="Froufe H.J.C."/>
            <person name="Egas C."/>
            <person name="Albuquerque L."/>
        </authorList>
    </citation>
    <scope>NUCLEOTIDE SEQUENCE [LARGE SCALE GENOMIC DNA]</scope>
    <source>
        <strain evidence="2 3">I1-1</strain>
    </source>
</reference>
<protein>
    <recommendedName>
        <fullName evidence="4">Heavy-metal resistance</fullName>
    </recommendedName>
</protein>
<evidence type="ECO:0008006" key="4">
    <source>
        <dbReference type="Google" id="ProtNLM"/>
    </source>
</evidence>
<accession>A0A554XB09</accession>
<dbReference type="InterPro" id="IPR012899">
    <property type="entry name" value="LTXXQ"/>
</dbReference>
<dbReference type="Pfam" id="PF07813">
    <property type="entry name" value="LTXXQ"/>
    <property type="match status" value="1"/>
</dbReference>
<feature type="chain" id="PRO_5021919324" description="Heavy-metal resistance" evidence="1">
    <location>
        <begin position="29"/>
        <end position="150"/>
    </location>
</feature>
<dbReference type="RefSeq" id="WP_058616038.1">
    <property type="nucleotide sequence ID" value="NZ_CP083911.1"/>
</dbReference>